<dbReference type="GO" id="GO:0005524">
    <property type="term" value="F:ATP binding"/>
    <property type="evidence" value="ECO:0007669"/>
    <property type="project" value="UniProtKB-KW"/>
</dbReference>
<keyword evidence="7" id="KW-1278">Translocase</keyword>
<name>A0AAN1WGP4_9GAMM</name>
<dbReference type="PANTHER" id="PTHR42734:SF9">
    <property type="entry name" value="ZINC IMPORT ATP-BINDING PROTEIN ZNUC"/>
    <property type="match status" value="1"/>
</dbReference>
<evidence type="ECO:0000256" key="4">
    <source>
        <dbReference type="ARBA" id="ARBA00022833"/>
    </source>
</evidence>
<dbReference type="Pfam" id="PF00005">
    <property type="entry name" value="ABC_tran"/>
    <property type="match status" value="1"/>
</dbReference>
<evidence type="ECO:0000256" key="9">
    <source>
        <dbReference type="ARBA" id="ARBA00023136"/>
    </source>
</evidence>
<evidence type="ECO:0000313" key="12">
    <source>
        <dbReference type="Proteomes" id="UP001320119"/>
    </source>
</evidence>
<keyword evidence="1" id="KW-0813">Transport</keyword>
<evidence type="ECO:0000313" key="11">
    <source>
        <dbReference type="EMBL" id="BCD97282.1"/>
    </source>
</evidence>
<reference evidence="11 12" key="1">
    <citation type="journal article" date="2022" name="IScience">
        <title>An ultrasensitive nanofiber-based assay for enzymatic hydrolysis and deep-sea microbial degradation of cellulose.</title>
        <authorList>
            <person name="Tsudome M."/>
            <person name="Tachioka M."/>
            <person name="Miyazaki M."/>
            <person name="Uchimura K."/>
            <person name="Tsuda M."/>
            <person name="Takaki Y."/>
            <person name="Deguchi S."/>
        </authorList>
    </citation>
    <scope>NUCLEOTIDE SEQUENCE [LARGE SCALE GENOMIC DNA]</scope>
    <source>
        <strain evidence="11 12">GE09</strain>
    </source>
</reference>
<dbReference type="PANTHER" id="PTHR42734">
    <property type="entry name" value="METAL TRANSPORT SYSTEM ATP-BINDING PROTEIN TM_0124-RELATED"/>
    <property type="match status" value="1"/>
</dbReference>
<gene>
    <name evidence="11" type="ORF">MARGE09_P1483</name>
</gene>
<evidence type="ECO:0000256" key="5">
    <source>
        <dbReference type="ARBA" id="ARBA00022840"/>
    </source>
</evidence>
<keyword evidence="12" id="KW-1185">Reference proteome</keyword>
<keyword evidence="4" id="KW-0862">Zinc</keyword>
<evidence type="ECO:0000256" key="1">
    <source>
        <dbReference type="ARBA" id="ARBA00022448"/>
    </source>
</evidence>
<evidence type="ECO:0000256" key="8">
    <source>
        <dbReference type="ARBA" id="ARBA00023065"/>
    </source>
</evidence>
<evidence type="ECO:0000256" key="3">
    <source>
        <dbReference type="ARBA" id="ARBA00022741"/>
    </source>
</evidence>
<evidence type="ECO:0000256" key="7">
    <source>
        <dbReference type="ARBA" id="ARBA00022967"/>
    </source>
</evidence>
<dbReference type="PROSITE" id="PS00211">
    <property type="entry name" value="ABC_TRANSPORTER_1"/>
    <property type="match status" value="1"/>
</dbReference>
<feature type="domain" description="ABC transporter" evidence="10">
    <location>
        <begin position="17"/>
        <end position="230"/>
    </location>
</feature>
<dbReference type="SUPFAM" id="SSF52540">
    <property type="entry name" value="P-loop containing nucleoside triphosphate hydrolases"/>
    <property type="match status" value="1"/>
</dbReference>
<dbReference type="InterPro" id="IPR003439">
    <property type="entry name" value="ABC_transporter-like_ATP-bd"/>
</dbReference>
<dbReference type="GO" id="GO:0010043">
    <property type="term" value="P:response to zinc ion"/>
    <property type="evidence" value="ECO:0007669"/>
    <property type="project" value="TreeGrafter"/>
</dbReference>
<keyword evidence="8" id="KW-0406">Ion transport</keyword>
<organism evidence="11 12">
    <name type="scientific">Marinagarivorans cellulosilyticus</name>
    <dbReference type="NCBI Taxonomy" id="2721545"/>
    <lineage>
        <taxon>Bacteria</taxon>
        <taxon>Pseudomonadati</taxon>
        <taxon>Pseudomonadota</taxon>
        <taxon>Gammaproteobacteria</taxon>
        <taxon>Cellvibrionales</taxon>
        <taxon>Cellvibrionaceae</taxon>
        <taxon>Marinagarivorans</taxon>
    </lineage>
</organism>
<dbReference type="GO" id="GO:0016887">
    <property type="term" value="F:ATP hydrolysis activity"/>
    <property type="evidence" value="ECO:0007669"/>
    <property type="project" value="InterPro"/>
</dbReference>
<dbReference type="GO" id="GO:0006829">
    <property type="term" value="P:zinc ion transport"/>
    <property type="evidence" value="ECO:0007669"/>
    <property type="project" value="UniProtKB-KW"/>
</dbReference>
<dbReference type="Gene3D" id="3.40.50.300">
    <property type="entry name" value="P-loop containing nucleotide triphosphate hydrolases"/>
    <property type="match status" value="1"/>
</dbReference>
<keyword evidence="9" id="KW-0472">Membrane</keyword>
<keyword evidence="2" id="KW-1003">Cell membrane</keyword>
<evidence type="ECO:0000256" key="6">
    <source>
        <dbReference type="ARBA" id="ARBA00022906"/>
    </source>
</evidence>
<dbReference type="SMART" id="SM00382">
    <property type="entry name" value="AAA"/>
    <property type="match status" value="1"/>
</dbReference>
<dbReference type="Proteomes" id="UP001320119">
    <property type="component" value="Chromosome"/>
</dbReference>
<dbReference type="InterPro" id="IPR003593">
    <property type="entry name" value="AAA+_ATPase"/>
</dbReference>
<dbReference type="InterPro" id="IPR017871">
    <property type="entry name" value="ABC_transporter-like_CS"/>
</dbReference>
<dbReference type="AlphaFoldDB" id="A0AAN1WGP4"/>
<protein>
    <submittedName>
        <fullName evidence="11">Zinc transport system ATP-binding protein</fullName>
    </submittedName>
</protein>
<dbReference type="NCBIfam" id="NF007090">
    <property type="entry name" value="PRK09544.1"/>
    <property type="match status" value="1"/>
</dbReference>
<keyword evidence="3" id="KW-0547">Nucleotide-binding</keyword>
<dbReference type="FunFam" id="3.40.50.300:FF:000392">
    <property type="entry name" value="Zinc import ATP-binding protein ZnuC"/>
    <property type="match status" value="1"/>
</dbReference>
<sequence>MLATNHPLSHSAQSPLIQLNNINLSFNGNPILQGINLNLNKGEIVTVIGPNGAGKSSLVSIIVGLQTPTSGDIQRKAKLRIGYMPQKLTIDPQLPLTTQRFLSLCGKSAALKTAVQRLDIECLLETPVQKLSGGEMQRVLLARALMSKPELLVLDEPAQGVDVAGQAELYHLLGQLRDELGCCVLMVSHDLHIVMAQTDQVLCLNKHVCCHGAPESVSQHPEYLQLFGKKAAEDIAIYTHNHDHQHDIHGDVVEPGQHNCQHDHSIHKH</sequence>
<accession>A0AAN1WGP4</accession>
<dbReference type="EMBL" id="AP023086">
    <property type="protein sequence ID" value="BCD97282.1"/>
    <property type="molecule type" value="Genomic_DNA"/>
</dbReference>
<evidence type="ECO:0000256" key="2">
    <source>
        <dbReference type="ARBA" id="ARBA00022475"/>
    </source>
</evidence>
<evidence type="ECO:0000259" key="10">
    <source>
        <dbReference type="PROSITE" id="PS50893"/>
    </source>
</evidence>
<keyword evidence="6" id="KW-0864">Zinc transport</keyword>
<dbReference type="InterPro" id="IPR027417">
    <property type="entry name" value="P-loop_NTPase"/>
</dbReference>
<dbReference type="PROSITE" id="PS50893">
    <property type="entry name" value="ABC_TRANSPORTER_2"/>
    <property type="match status" value="1"/>
</dbReference>
<dbReference type="InterPro" id="IPR050153">
    <property type="entry name" value="Metal_Ion_Import_ABC"/>
</dbReference>
<proteinExistence type="predicted"/>
<keyword evidence="5 11" id="KW-0067">ATP-binding</keyword>
<dbReference type="RefSeq" id="WP_236986753.1">
    <property type="nucleotide sequence ID" value="NZ_AP023086.1"/>
</dbReference>
<dbReference type="KEGG" id="marq:MARGE09_P1483"/>